<feature type="domain" description="SnoaL-like" evidence="1">
    <location>
        <begin position="8"/>
        <end position="99"/>
    </location>
</feature>
<dbReference type="Gene3D" id="3.10.450.50">
    <property type="match status" value="2"/>
</dbReference>
<keyword evidence="3" id="KW-1185">Reference proteome</keyword>
<dbReference type="RefSeq" id="WP_409123856.1">
    <property type="nucleotide sequence ID" value="NZ_JBJVNI010000012.1"/>
</dbReference>
<dbReference type="EMBL" id="JBJVNI010000012">
    <property type="protein sequence ID" value="MFM9611497.1"/>
    <property type="molecule type" value="Genomic_DNA"/>
</dbReference>
<evidence type="ECO:0000313" key="2">
    <source>
        <dbReference type="EMBL" id="MFM9611497.1"/>
    </source>
</evidence>
<dbReference type="PANTHER" id="PTHR38436:SF1">
    <property type="entry name" value="ESTER CYCLASE"/>
    <property type="match status" value="1"/>
</dbReference>
<evidence type="ECO:0000259" key="1">
    <source>
        <dbReference type="Pfam" id="PF12680"/>
    </source>
</evidence>
<accession>A0ABW9HTR8</accession>
<dbReference type="Proteomes" id="UP001631957">
    <property type="component" value="Unassembled WGS sequence"/>
</dbReference>
<sequence>MESNKDLVVRFYDSLFNKGDLGVVDELVAPGYVDHVPGAEDGPAALKAAVAGIRAAQPGMRVEVVRAVAEQDLVLLHVDAGAFAVAGIFRVARGKIVEHWEVMQGVPAGSDMFSQAGAGGEGDRQVALDFFDEIAYERDLSAFDRYVAEPYHQHTPGLADGIAASKARLAGAFAAYPELRMNVARVVAEGDLVAVHHHFRTGADDRGVAVVDIFRVLGGKVVEHWDVVQSVPEALADVESMF</sequence>
<dbReference type="PANTHER" id="PTHR38436">
    <property type="entry name" value="POLYKETIDE CYCLASE SNOAL-LIKE DOMAIN"/>
    <property type="match status" value="1"/>
</dbReference>
<dbReference type="Pfam" id="PF12680">
    <property type="entry name" value="SnoaL_2"/>
    <property type="match status" value="1"/>
</dbReference>
<dbReference type="Pfam" id="PF07366">
    <property type="entry name" value="SnoaL"/>
    <property type="match status" value="1"/>
</dbReference>
<dbReference type="SUPFAM" id="SSF54427">
    <property type="entry name" value="NTF2-like"/>
    <property type="match status" value="2"/>
</dbReference>
<dbReference type="InterPro" id="IPR009959">
    <property type="entry name" value="Cyclase_SnoaL-like"/>
</dbReference>
<comment type="caution">
    <text evidence="2">The sequence shown here is derived from an EMBL/GenBank/DDBJ whole genome shotgun (WGS) entry which is preliminary data.</text>
</comment>
<protein>
    <submittedName>
        <fullName evidence="2">Ester cyclase</fullName>
    </submittedName>
</protein>
<proteinExistence type="predicted"/>
<evidence type="ECO:0000313" key="3">
    <source>
        <dbReference type="Proteomes" id="UP001631957"/>
    </source>
</evidence>
<reference evidence="2 3" key="1">
    <citation type="submission" date="2024-12" db="EMBL/GenBank/DDBJ databases">
        <title>Forecasting of Potato common scab and diversities of Pathogenic streptomyces spp. in china.</title>
        <authorList>
            <person name="Handique U."/>
            <person name="Wu J."/>
        </authorList>
    </citation>
    <scope>NUCLEOTIDE SEQUENCE [LARGE SCALE GENOMIC DNA]</scope>
    <source>
        <strain evidence="2 3">ZRIMU1530</strain>
    </source>
</reference>
<gene>
    <name evidence="2" type="ORF">ACKI18_22630</name>
</gene>
<dbReference type="InterPro" id="IPR037401">
    <property type="entry name" value="SnoaL-like"/>
</dbReference>
<name>A0ABW9HTR8_9ACTN</name>
<dbReference type="InterPro" id="IPR032710">
    <property type="entry name" value="NTF2-like_dom_sf"/>
</dbReference>
<organism evidence="2 3">
    <name type="scientific">Streptomyces niveiscabiei</name>
    <dbReference type="NCBI Taxonomy" id="164115"/>
    <lineage>
        <taxon>Bacteria</taxon>
        <taxon>Bacillati</taxon>
        <taxon>Actinomycetota</taxon>
        <taxon>Actinomycetes</taxon>
        <taxon>Kitasatosporales</taxon>
        <taxon>Streptomycetaceae</taxon>
        <taxon>Streptomyces</taxon>
    </lineage>
</organism>